<proteinExistence type="predicted"/>
<organism evidence="4 5">
    <name type="scientific">Diaphorina citri</name>
    <name type="common">Asian citrus psyllid</name>
    <dbReference type="NCBI Taxonomy" id="121845"/>
    <lineage>
        <taxon>Eukaryota</taxon>
        <taxon>Metazoa</taxon>
        <taxon>Ecdysozoa</taxon>
        <taxon>Arthropoda</taxon>
        <taxon>Hexapoda</taxon>
        <taxon>Insecta</taxon>
        <taxon>Pterygota</taxon>
        <taxon>Neoptera</taxon>
        <taxon>Paraneoptera</taxon>
        <taxon>Hemiptera</taxon>
        <taxon>Sternorrhyncha</taxon>
        <taxon>Psylloidea</taxon>
        <taxon>Psyllidae</taxon>
        <taxon>Diaphorininae</taxon>
        <taxon>Diaphorina</taxon>
    </lineage>
</organism>
<evidence type="ECO:0000313" key="5">
    <source>
        <dbReference type="RefSeq" id="XP_026681042.1"/>
    </source>
</evidence>
<dbReference type="PANTHER" id="PTHR22705:SF0">
    <property type="entry name" value="ZZ-TYPE ZINC FINGER-CONTAINING PROTEIN 3"/>
    <property type="match status" value="1"/>
</dbReference>
<dbReference type="InterPro" id="IPR001005">
    <property type="entry name" value="SANT/Myb"/>
</dbReference>
<dbReference type="PANTHER" id="PTHR22705">
    <property type="entry name" value="ZINC FINGER, ZZ DOMAIN CONTAINING 3"/>
    <property type="match status" value="1"/>
</dbReference>
<dbReference type="Pfam" id="PF00249">
    <property type="entry name" value="Myb_DNA-binding"/>
    <property type="match status" value="2"/>
</dbReference>
<dbReference type="SMART" id="SM00717">
    <property type="entry name" value="SANT"/>
    <property type="match status" value="3"/>
</dbReference>
<comment type="subcellular location">
    <subcellularLocation>
        <location evidence="1">Nucleus</location>
    </subcellularLocation>
</comment>
<sequence length="273" mass="31915">MEPWSAEEQIRLEELLLKYPPEKSDSARFRKIAQELGNRTLTQVCSRVQKYYKKMRNIGQKSVTYTLYKPWSAEEQIRLEELLLKYPPEKSDSARFRKIAQELDPKGKENLDPGGMECPWSAEEQIRLEELLLKYPPEKSDSARFRKIAQELGNRTLTQVCSRVQKYYKKMRNIGQKSVLFHHKHKPRKYAKIIHKQNKMLVRETTFLPALSVQSDNKIFMDQSTSEEEGEEEVDEGGGGGIGGESRSTMKQWVRILERIKRLCCFIKNINQG</sequence>
<evidence type="ECO:0000313" key="4">
    <source>
        <dbReference type="Proteomes" id="UP000079169"/>
    </source>
</evidence>
<feature type="region of interest" description="Disordered" evidence="2">
    <location>
        <begin position="222"/>
        <end position="246"/>
    </location>
</feature>
<evidence type="ECO:0000256" key="2">
    <source>
        <dbReference type="SAM" id="MobiDB-lite"/>
    </source>
</evidence>
<keyword evidence="4" id="KW-1185">Reference proteome</keyword>
<accession>A0A3Q0IXS5</accession>
<evidence type="ECO:0000259" key="3">
    <source>
        <dbReference type="PROSITE" id="PS51294"/>
    </source>
</evidence>
<dbReference type="Proteomes" id="UP000079169">
    <property type="component" value="Unplaced"/>
</dbReference>
<protein>
    <submittedName>
        <fullName evidence="5">Uncharacterized protein LOC108252668</fullName>
    </submittedName>
</protein>
<dbReference type="KEGG" id="dci:108252668"/>
<dbReference type="RefSeq" id="XP_026681042.1">
    <property type="nucleotide sequence ID" value="XM_026825241.1"/>
</dbReference>
<dbReference type="CDD" id="cd00167">
    <property type="entry name" value="SANT"/>
    <property type="match status" value="2"/>
</dbReference>
<dbReference type="SUPFAM" id="SSF46689">
    <property type="entry name" value="Homeodomain-like"/>
    <property type="match status" value="2"/>
</dbReference>
<dbReference type="STRING" id="121845.A0A3Q0IXS5"/>
<dbReference type="PaxDb" id="121845-A0A3Q0IXS5"/>
<dbReference type="PROSITE" id="PS51294">
    <property type="entry name" value="HTH_MYB"/>
    <property type="match status" value="1"/>
</dbReference>
<gene>
    <name evidence="5" type="primary">LOC108252668</name>
</gene>
<dbReference type="GO" id="GO:0005634">
    <property type="term" value="C:nucleus"/>
    <property type="evidence" value="ECO:0007669"/>
    <property type="project" value="UniProtKB-SubCell"/>
</dbReference>
<evidence type="ECO:0000256" key="1">
    <source>
        <dbReference type="ARBA" id="ARBA00004123"/>
    </source>
</evidence>
<feature type="domain" description="HTH myb-type" evidence="3">
    <location>
        <begin position="1"/>
        <end position="56"/>
    </location>
</feature>
<dbReference type="Gene3D" id="1.10.10.60">
    <property type="entry name" value="Homeodomain-like"/>
    <property type="match status" value="2"/>
</dbReference>
<feature type="non-terminal residue" evidence="5">
    <location>
        <position position="273"/>
    </location>
</feature>
<dbReference type="InterPro" id="IPR017930">
    <property type="entry name" value="Myb_dom"/>
</dbReference>
<dbReference type="InterPro" id="IPR009057">
    <property type="entry name" value="Homeodomain-like_sf"/>
</dbReference>
<feature type="compositionally biased region" description="Acidic residues" evidence="2">
    <location>
        <begin position="225"/>
        <end position="236"/>
    </location>
</feature>
<name>A0A3Q0IXS5_DIACI</name>
<reference evidence="5" key="1">
    <citation type="submission" date="2025-08" db="UniProtKB">
        <authorList>
            <consortium name="RefSeq"/>
        </authorList>
    </citation>
    <scope>IDENTIFICATION</scope>
</reference>
<dbReference type="AlphaFoldDB" id="A0A3Q0IXS5"/>
<dbReference type="GeneID" id="108252668"/>
<dbReference type="InterPro" id="IPR037830">
    <property type="entry name" value="ZZZ3"/>
</dbReference>